<dbReference type="EMBL" id="WAGX01000004">
    <property type="protein sequence ID" value="KAB1439330.1"/>
    <property type="molecule type" value="Genomic_DNA"/>
</dbReference>
<dbReference type="AlphaFoldDB" id="A0A7V7QLG4"/>
<comment type="caution">
    <text evidence="3">The sequence shown here is derived from an EMBL/GenBank/DDBJ whole genome shotgun (WGS) entry which is preliminary data.</text>
</comment>
<sequence>MRTHRVGTITLGLCLIVFGTLFFIHMFLPTLRYETIYKLWPIMLIALGVEVLLTNVKVEKDAFIYDKGAIFLMIVICFFAMTLATFEVLF</sequence>
<protein>
    <recommendedName>
        <fullName evidence="2">LiaI-LiaF-like transmembrane region domain-containing protein</fullName>
    </recommendedName>
</protein>
<dbReference type="Pfam" id="PF18917">
    <property type="entry name" value="LiaI-LiaF-like_TM1"/>
    <property type="match status" value="1"/>
</dbReference>
<keyword evidence="1" id="KW-0472">Membrane</keyword>
<keyword evidence="4" id="KW-1185">Reference proteome</keyword>
<dbReference type="Proteomes" id="UP000461768">
    <property type="component" value="Unassembled WGS sequence"/>
</dbReference>
<keyword evidence="1" id="KW-1133">Transmembrane helix</keyword>
<evidence type="ECO:0000256" key="1">
    <source>
        <dbReference type="SAM" id="Phobius"/>
    </source>
</evidence>
<gene>
    <name evidence="3" type="ORF">F7O84_02730</name>
</gene>
<evidence type="ECO:0000313" key="4">
    <source>
        <dbReference type="Proteomes" id="UP000461768"/>
    </source>
</evidence>
<evidence type="ECO:0000313" key="3">
    <source>
        <dbReference type="EMBL" id="KAB1439330.1"/>
    </source>
</evidence>
<feature type="domain" description="LiaI-LiaF-like transmembrane region" evidence="2">
    <location>
        <begin position="9"/>
        <end position="52"/>
    </location>
</feature>
<feature type="transmembrane region" description="Helical" evidence="1">
    <location>
        <begin position="68"/>
        <end position="89"/>
    </location>
</feature>
<feature type="transmembrane region" description="Helical" evidence="1">
    <location>
        <begin position="7"/>
        <end position="27"/>
    </location>
</feature>
<keyword evidence="1" id="KW-0812">Transmembrane</keyword>
<feature type="transmembrane region" description="Helical" evidence="1">
    <location>
        <begin position="39"/>
        <end position="56"/>
    </location>
</feature>
<reference evidence="3 4" key="1">
    <citation type="submission" date="2019-09" db="EMBL/GenBank/DDBJ databases">
        <authorList>
            <person name="Valk L.C."/>
        </authorList>
    </citation>
    <scope>NUCLEOTIDE SEQUENCE [LARGE SCALE GENOMIC DNA]</scope>
    <source>
        <strain evidence="3">GalUA</strain>
    </source>
</reference>
<dbReference type="InterPro" id="IPR043726">
    <property type="entry name" value="LiaI-LiaF-like_TM1"/>
</dbReference>
<dbReference type="OrthoDB" id="1734554at2"/>
<dbReference type="RefSeq" id="WP_151141704.1">
    <property type="nucleotide sequence ID" value="NZ_WAGX01000004.1"/>
</dbReference>
<accession>A0A7V7QLG4</accession>
<name>A0A7V7QLG4_9FIRM</name>
<proteinExistence type="predicted"/>
<organism evidence="3 4">
    <name type="scientific">Candidatus Galacturonatibacter soehngenii</name>
    <dbReference type="NCBI Taxonomy" id="2307010"/>
    <lineage>
        <taxon>Bacteria</taxon>
        <taxon>Bacillati</taxon>
        <taxon>Bacillota</taxon>
        <taxon>Clostridia</taxon>
        <taxon>Lachnospirales</taxon>
        <taxon>Lachnospiraceae</taxon>
        <taxon>Candidatus Galacturonatibacter</taxon>
    </lineage>
</organism>
<reference evidence="3 4" key="2">
    <citation type="submission" date="2020-02" db="EMBL/GenBank/DDBJ databases">
        <title>Candidatus Galacturonibacter soehngenii shows hetero-acetogenic catabolism of galacturonic acid but lacks a canonical carbon monoxide dehydrogenase/acetyl-CoA synthase complex.</title>
        <authorList>
            <person name="Diender M."/>
            <person name="Stouten G.R."/>
            <person name="Petersen J.F."/>
            <person name="Nielsen P.H."/>
            <person name="Dueholm M.S."/>
            <person name="Pronk J.T."/>
            <person name="Van Loosdrecht M.C.M."/>
        </authorList>
    </citation>
    <scope>NUCLEOTIDE SEQUENCE [LARGE SCALE GENOMIC DNA]</scope>
    <source>
        <strain evidence="3">GalUA</strain>
    </source>
</reference>
<evidence type="ECO:0000259" key="2">
    <source>
        <dbReference type="Pfam" id="PF18917"/>
    </source>
</evidence>